<comment type="caution">
    <text evidence="1">The sequence shown here is derived from an EMBL/GenBank/DDBJ whole genome shotgun (WGS) entry which is preliminary data.</text>
</comment>
<accession>A0A2J8IJY9</accession>
<organism evidence="1 2">
    <name type="scientific">Pan troglodytes</name>
    <name type="common">Chimpanzee</name>
    <dbReference type="NCBI Taxonomy" id="9598"/>
    <lineage>
        <taxon>Eukaryota</taxon>
        <taxon>Metazoa</taxon>
        <taxon>Chordata</taxon>
        <taxon>Craniata</taxon>
        <taxon>Vertebrata</taxon>
        <taxon>Euteleostomi</taxon>
        <taxon>Mammalia</taxon>
        <taxon>Eutheria</taxon>
        <taxon>Euarchontoglires</taxon>
        <taxon>Primates</taxon>
        <taxon>Haplorrhini</taxon>
        <taxon>Catarrhini</taxon>
        <taxon>Hominidae</taxon>
        <taxon>Pan</taxon>
    </lineage>
</organism>
<dbReference type="EMBL" id="NBAG03001933">
    <property type="protein sequence ID" value="PNI10842.1"/>
    <property type="molecule type" value="Genomic_DNA"/>
</dbReference>
<sequence length="42" mass="4930">DIGTYHLALHLGFVWKEIVIHWWVQLLSDITLLTLLCKQKAL</sequence>
<gene>
    <name evidence="1" type="ORF">CK820_G0056645</name>
</gene>
<dbReference type="AlphaFoldDB" id="A0A2J8IJY9"/>
<name>A0A2J8IJY9_PANTR</name>
<evidence type="ECO:0000313" key="2">
    <source>
        <dbReference type="Proteomes" id="UP000236370"/>
    </source>
</evidence>
<proteinExistence type="predicted"/>
<feature type="non-terminal residue" evidence="1">
    <location>
        <position position="1"/>
    </location>
</feature>
<protein>
    <submittedName>
        <fullName evidence="1">Uncharacterized protein</fullName>
    </submittedName>
</protein>
<reference evidence="1 2" key="1">
    <citation type="submission" date="2017-12" db="EMBL/GenBank/DDBJ databases">
        <title>High-resolution comparative analysis of great ape genomes.</title>
        <authorList>
            <person name="Pollen A."/>
            <person name="Hastie A."/>
            <person name="Hormozdiari F."/>
            <person name="Dougherty M."/>
            <person name="Liu R."/>
            <person name="Chaisson M."/>
            <person name="Hoppe E."/>
            <person name="Hill C."/>
            <person name="Pang A."/>
            <person name="Hillier L."/>
            <person name="Baker C."/>
            <person name="Armstrong J."/>
            <person name="Shendure J."/>
            <person name="Paten B."/>
            <person name="Wilson R."/>
            <person name="Chao H."/>
            <person name="Schneider V."/>
            <person name="Ventura M."/>
            <person name="Kronenberg Z."/>
            <person name="Murali S."/>
            <person name="Gordon D."/>
            <person name="Cantsilieris S."/>
            <person name="Munson K."/>
            <person name="Nelson B."/>
            <person name="Raja A."/>
            <person name="Underwood J."/>
            <person name="Diekhans M."/>
            <person name="Fiddes I."/>
            <person name="Haussler D."/>
            <person name="Eichler E."/>
        </authorList>
    </citation>
    <scope>NUCLEOTIDE SEQUENCE [LARGE SCALE GENOMIC DNA]</scope>
    <source>
        <strain evidence="1">Yerkes chimp pedigree #C0471</strain>
    </source>
</reference>
<evidence type="ECO:0000313" key="1">
    <source>
        <dbReference type="EMBL" id="PNI10842.1"/>
    </source>
</evidence>
<dbReference type="Proteomes" id="UP000236370">
    <property type="component" value="Unassembled WGS sequence"/>
</dbReference>